<name>A0AAV4IV28_9GAST</name>
<sequence>MIDCGVYDFIFRDGGYAGDCIEDGDDGGGGGGCIDAGGGDSSDDNDRQIYCGGLWYESKTSKSCVRAFGQTKGSKVRSWQDARTECRRHGGDLVKIRDAKMNRFIWDTAMHVPTLQDKEDPFYGESDDPSKS</sequence>
<dbReference type="EMBL" id="BMAT01006425">
    <property type="protein sequence ID" value="GFS12582.1"/>
    <property type="molecule type" value="Genomic_DNA"/>
</dbReference>
<evidence type="ECO:0000313" key="2">
    <source>
        <dbReference type="EMBL" id="GFS12582.1"/>
    </source>
</evidence>
<dbReference type="Pfam" id="PF00059">
    <property type="entry name" value="Lectin_C"/>
    <property type="match status" value="1"/>
</dbReference>
<accession>A0AAV4IV28</accession>
<dbReference type="AlphaFoldDB" id="A0AAV4IV28"/>
<dbReference type="InterPro" id="IPR016187">
    <property type="entry name" value="CTDL_fold"/>
</dbReference>
<gene>
    <name evidence="2" type="ORF">ElyMa_003115600</name>
</gene>
<evidence type="ECO:0000259" key="1">
    <source>
        <dbReference type="Pfam" id="PF00059"/>
    </source>
</evidence>
<dbReference type="Gene3D" id="3.10.100.10">
    <property type="entry name" value="Mannose-Binding Protein A, subunit A"/>
    <property type="match status" value="1"/>
</dbReference>
<dbReference type="Proteomes" id="UP000762676">
    <property type="component" value="Unassembled WGS sequence"/>
</dbReference>
<organism evidence="2 3">
    <name type="scientific">Elysia marginata</name>
    <dbReference type="NCBI Taxonomy" id="1093978"/>
    <lineage>
        <taxon>Eukaryota</taxon>
        <taxon>Metazoa</taxon>
        <taxon>Spiralia</taxon>
        <taxon>Lophotrochozoa</taxon>
        <taxon>Mollusca</taxon>
        <taxon>Gastropoda</taxon>
        <taxon>Heterobranchia</taxon>
        <taxon>Euthyneura</taxon>
        <taxon>Panpulmonata</taxon>
        <taxon>Sacoglossa</taxon>
        <taxon>Placobranchoidea</taxon>
        <taxon>Plakobranchidae</taxon>
        <taxon>Elysia</taxon>
    </lineage>
</organism>
<feature type="domain" description="C-type lectin" evidence="1">
    <location>
        <begin position="77"/>
        <end position="116"/>
    </location>
</feature>
<dbReference type="InterPro" id="IPR001304">
    <property type="entry name" value="C-type_lectin-like"/>
</dbReference>
<dbReference type="SUPFAM" id="SSF56436">
    <property type="entry name" value="C-type lectin-like"/>
    <property type="match status" value="1"/>
</dbReference>
<dbReference type="InterPro" id="IPR016186">
    <property type="entry name" value="C-type_lectin-like/link_sf"/>
</dbReference>
<keyword evidence="3" id="KW-1185">Reference proteome</keyword>
<dbReference type="CDD" id="cd00037">
    <property type="entry name" value="CLECT"/>
    <property type="match status" value="1"/>
</dbReference>
<evidence type="ECO:0000313" key="3">
    <source>
        <dbReference type="Proteomes" id="UP000762676"/>
    </source>
</evidence>
<protein>
    <recommendedName>
        <fullName evidence="1">C-type lectin domain-containing protein</fullName>
    </recommendedName>
</protein>
<proteinExistence type="predicted"/>
<reference evidence="2 3" key="1">
    <citation type="journal article" date="2021" name="Elife">
        <title>Chloroplast acquisition without the gene transfer in kleptoplastic sea slugs, Plakobranchus ocellatus.</title>
        <authorList>
            <person name="Maeda T."/>
            <person name="Takahashi S."/>
            <person name="Yoshida T."/>
            <person name="Shimamura S."/>
            <person name="Takaki Y."/>
            <person name="Nagai Y."/>
            <person name="Toyoda A."/>
            <person name="Suzuki Y."/>
            <person name="Arimoto A."/>
            <person name="Ishii H."/>
            <person name="Satoh N."/>
            <person name="Nishiyama T."/>
            <person name="Hasebe M."/>
            <person name="Maruyama T."/>
            <person name="Minagawa J."/>
            <person name="Obokata J."/>
            <person name="Shigenobu S."/>
        </authorList>
    </citation>
    <scope>NUCLEOTIDE SEQUENCE [LARGE SCALE GENOMIC DNA]</scope>
</reference>
<comment type="caution">
    <text evidence="2">The sequence shown here is derived from an EMBL/GenBank/DDBJ whole genome shotgun (WGS) entry which is preliminary data.</text>
</comment>